<organism evidence="1">
    <name type="scientific">uncultured Eubacteriales bacterium</name>
    <dbReference type="NCBI Taxonomy" id="172733"/>
    <lineage>
        <taxon>Bacteria</taxon>
        <taxon>Bacillati</taxon>
        <taxon>Bacillota</taxon>
        <taxon>Clostridia</taxon>
        <taxon>Eubacteriales</taxon>
        <taxon>environmental samples</taxon>
    </lineage>
</organism>
<protein>
    <submittedName>
        <fullName evidence="1">Uncharacterized protein</fullName>
    </submittedName>
</protein>
<name>A0A212KHK4_9FIRM</name>
<reference evidence="1" key="1">
    <citation type="submission" date="2016-04" db="EMBL/GenBank/DDBJ databases">
        <authorList>
            <person name="Evans L.H."/>
            <person name="Alamgir A."/>
            <person name="Owens N."/>
            <person name="Weber N.D."/>
            <person name="Virtaneva K."/>
            <person name="Barbian K."/>
            <person name="Babar A."/>
            <person name="Rosenke K."/>
        </authorList>
    </citation>
    <scope>NUCLEOTIDE SEQUENCE</scope>
    <source>
        <strain evidence="1">86</strain>
    </source>
</reference>
<gene>
    <name evidence="1" type="ORF">KL86CLO1_13191</name>
</gene>
<dbReference type="AlphaFoldDB" id="A0A212KHK4"/>
<accession>A0A212KHK4</accession>
<evidence type="ECO:0000313" key="1">
    <source>
        <dbReference type="EMBL" id="SBW11204.1"/>
    </source>
</evidence>
<dbReference type="EMBL" id="FLUN01000001">
    <property type="protein sequence ID" value="SBW11204.1"/>
    <property type="molecule type" value="Genomic_DNA"/>
</dbReference>
<sequence>MRSGFSLTFAAVRVTRKSDELCAVCIRAVCIEGIDKKFPAQTGNLFIYAQYHQKEVN</sequence>
<proteinExistence type="predicted"/>